<dbReference type="EC" id="2.7.7.7" evidence="3 13"/>
<name>A0A1D8UY49_9PROT</name>
<dbReference type="Pfam" id="PF07733">
    <property type="entry name" value="DNA_pol3_alpha"/>
    <property type="match status" value="1"/>
</dbReference>
<dbReference type="InterPro" id="IPR040982">
    <property type="entry name" value="DNA_pol3_finger"/>
</dbReference>
<evidence type="ECO:0000256" key="9">
    <source>
        <dbReference type="ARBA" id="ARBA00022763"/>
    </source>
</evidence>
<reference evidence="15 16" key="1">
    <citation type="journal article" date="2016" name="Microb. Cell Fact.">
        <title>Dissection of exopolysaccharide biosynthesis in Kozakia baliensis.</title>
        <authorList>
            <person name="Brandt J.U."/>
            <person name="Jakob F."/>
            <person name="Behr J."/>
            <person name="Geissler A.J."/>
            <person name="Vogel R.F."/>
        </authorList>
    </citation>
    <scope>NUCLEOTIDE SEQUENCE [LARGE SCALE GENOMIC DNA]</scope>
    <source>
        <strain evidence="15 16">DSM 14400</strain>
        <plasmid evidence="16">Plasmid pkb14400_1</plasmid>
    </source>
</reference>
<keyword evidence="11 13" id="KW-0234">DNA repair</keyword>
<dbReference type="GO" id="GO:0006260">
    <property type="term" value="P:DNA replication"/>
    <property type="evidence" value="ECO:0007669"/>
    <property type="project" value="UniProtKB-KW"/>
</dbReference>
<dbReference type="CDD" id="cd04485">
    <property type="entry name" value="DnaE_OBF"/>
    <property type="match status" value="1"/>
</dbReference>
<evidence type="ECO:0000313" key="16">
    <source>
        <dbReference type="Proteomes" id="UP000179145"/>
    </source>
</evidence>
<dbReference type="EMBL" id="CP014675">
    <property type="protein sequence ID" value="AOX18560.1"/>
    <property type="molecule type" value="Genomic_DNA"/>
</dbReference>
<geneLocation type="plasmid" evidence="16">
    <name>pkb14400_1</name>
</geneLocation>
<dbReference type="eggNOG" id="COG0587">
    <property type="taxonomic scope" value="Bacteria"/>
</dbReference>
<dbReference type="InterPro" id="IPR003141">
    <property type="entry name" value="Pol/His_phosphatase_N"/>
</dbReference>
<dbReference type="InterPro" id="IPR004013">
    <property type="entry name" value="PHP_dom"/>
</dbReference>
<dbReference type="InterPro" id="IPR004365">
    <property type="entry name" value="NA-bd_OB_tRNA"/>
</dbReference>
<dbReference type="Gene3D" id="1.10.150.870">
    <property type="match status" value="1"/>
</dbReference>
<keyword evidence="7 13" id="KW-0548">Nucleotidyltransferase</keyword>
<evidence type="ECO:0000256" key="5">
    <source>
        <dbReference type="ARBA" id="ARBA00022490"/>
    </source>
</evidence>
<keyword evidence="5 13" id="KW-0963">Cytoplasm</keyword>
<evidence type="ECO:0000256" key="4">
    <source>
        <dbReference type="ARBA" id="ARBA00017273"/>
    </source>
</evidence>
<comment type="function">
    <text evidence="13">DNA polymerase involved in damage-induced mutagenesis and translesion synthesis (TLS). It is not the major replicative DNA polymerase.</text>
</comment>
<dbReference type="SMART" id="SM00481">
    <property type="entry name" value="POLIIIAc"/>
    <property type="match status" value="1"/>
</dbReference>
<comment type="catalytic activity">
    <reaction evidence="12 13">
        <text>DNA(n) + a 2'-deoxyribonucleoside 5'-triphosphate = DNA(n+1) + diphosphate</text>
        <dbReference type="Rhea" id="RHEA:22508"/>
        <dbReference type="Rhea" id="RHEA-COMP:17339"/>
        <dbReference type="Rhea" id="RHEA-COMP:17340"/>
        <dbReference type="ChEBI" id="CHEBI:33019"/>
        <dbReference type="ChEBI" id="CHEBI:61560"/>
        <dbReference type="ChEBI" id="CHEBI:173112"/>
        <dbReference type="EC" id="2.7.7.7"/>
    </reaction>
</comment>
<dbReference type="GO" id="GO:0003887">
    <property type="term" value="F:DNA-directed DNA polymerase activity"/>
    <property type="evidence" value="ECO:0007669"/>
    <property type="project" value="UniProtKB-UniRule"/>
</dbReference>
<feature type="domain" description="Polymerase/histidinol phosphatase N-terminal" evidence="14">
    <location>
        <begin position="7"/>
        <end position="74"/>
    </location>
</feature>
<keyword evidence="6 13" id="KW-0808">Transferase</keyword>
<evidence type="ECO:0000256" key="13">
    <source>
        <dbReference type="HAMAP-Rule" id="MF_01902"/>
    </source>
</evidence>
<evidence type="ECO:0000256" key="8">
    <source>
        <dbReference type="ARBA" id="ARBA00022705"/>
    </source>
</evidence>
<dbReference type="InterPro" id="IPR011708">
    <property type="entry name" value="DNA_pol3_alpha_NTPase_dom"/>
</dbReference>
<dbReference type="FunFam" id="1.10.150.870:FF:000002">
    <property type="entry name" value="Error-prone DNA polymerase"/>
    <property type="match status" value="1"/>
</dbReference>
<dbReference type="GO" id="GO:0009432">
    <property type="term" value="P:SOS response"/>
    <property type="evidence" value="ECO:0007669"/>
    <property type="project" value="UniProtKB-ARBA"/>
</dbReference>
<accession>A0A1D8UY49</accession>
<evidence type="ECO:0000256" key="2">
    <source>
        <dbReference type="ARBA" id="ARBA00007391"/>
    </source>
</evidence>
<keyword evidence="8 13" id="KW-0235">DNA replication</keyword>
<keyword evidence="16" id="KW-1185">Reference proteome</keyword>
<dbReference type="RefSeq" id="WP_070404027.1">
    <property type="nucleotide sequence ID" value="NZ_CP014675.1"/>
</dbReference>
<dbReference type="Pfam" id="PF14579">
    <property type="entry name" value="HHH_6"/>
    <property type="match status" value="1"/>
</dbReference>
<dbReference type="NCBIfam" id="NF004225">
    <property type="entry name" value="PRK05672.1"/>
    <property type="match status" value="1"/>
</dbReference>
<dbReference type="KEGG" id="kba:A0U89_14830"/>
<organism evidence="15 16">
    <name type="scientific">Kozakia baliensis</name>
    <dbReference type="NCBI Taxonomy" id="153496"/>
    <lineage>
        <taxon>Bacteria</taxon>
        <taxon>Pseudomonadati</taxon>
        <taxon>Pseudomonadota</taxon>
        <taxon>Alphaproteobacteria</taxon>
        <taxon>Acetobacterales</taxon>
        <taxon>Acetobacteraceae</taxon>
        <taxon>Kozakia</taxon>
    </lineage>
</organism>
<evidence type="ECO:0000256" key="10">
    <source>
        <dbReference type="ARBA" id="ARBA00022932"/>
    </source>
</evidence>
<comment type="similarity">
    <text evidence="2 13">Belongs to the DNA polymerase type-C family. DnaE2 subfamily.</text>
</comment>
<dbReference type="Pfam" id="PF01336">
    <property type="entry name" value="tRNA_anti-codon"/>
    <property type="match status" value="1"/>
</dbReference>
<keyword evidence="9 13" id="KW-0227">DNA damage</keyword>
<dbReference type="SUPFAM" id="SSF89550">
    <property type="entry name" value="PHP domain-like"/>
    <property type="match status" value="1"/>
</dbReference>
<dbReference type="InterPro" id="IPR016195">
    <property type="entry name" value="Pol/histidinol_Pase-like"/>
</dbReference>
<dbReference type="CDD" id="cd07434">
    <property type="entry name" value="PHP_PolIIIA_DnaE2"/>
    <property type="match status" value="1"/>
</dbReference>
<dbReference type="Proteomes" id="UP000179145">
    <property type="component" value="Plasmid pKB14400_1"/>
</dbReference>
<dbReference type="InterPro" id="IPR004805">
    <property type="entry name" value="DnaE2/DnaE/PolC"/>
</dbReference>
<evidence type="ECO:0000256" key="3">
    <source>
        <dbReference type="ARBA" id="ARBA00012417"/>
    </source>
</evidence>
<dbReference type="AlphaFoldDB" id="A0A1D8UY49"/>
<dbReference type="HAMAP" id="MF_01902">
    <property type="entry name" value="DNApol_error_prone"/>
    <property type="match status" value="1"/>
</dbReference>
<dbReference type="InterPro" id="IPR029460">
    <property type="entry name" value="DNAPol_HHH"/>
</dbReference>
<keyword evidence="15" id="KW-0614">Plasmid</keyword>
<dbReference type="GO" id="GO:0005737">
    <property type="term" value="C:cytoplasm"/>
    <property type="evidence" value="ECO:0007669"/>
    <property type="project" value="UniProtKB-SubCell"/>
</dbReference>
<dbReference type="GO" id="GO:0008408">
    <property type="term" value="F:3'-5' exonuclease activity"/>
    <property type="evidence" value="ECO:0007669"/>
    <property type="project" value="InterPro"/>
</dbReference>
<evidence type="ECO:0000256" key="12">
    <source>
        <dbReference type="ARBA" id="ARBA00049244"/>
    </source>
</evidence>
<dbReference type="GO" id="GO:0006281">
    <property type="term" value="P:DNA repair"/>
    <property type="evidence" value="ECO:0007669"/>
    <property type="project" value="UniProtKB-UniRule"/>
</dbReference>
<dbReference type="PANTHER" id="PTHR32294">
    <property type="entry name" value="DNA POLYMERASE III SUBUNIT ALPHA"/>
    <property type="match status" value="1"/>
</dbReference>
<dbReference type="Pfam" id="PF02811">
    <property type="entry name" value="PHP"/>
    <property type="match status" value="1"/>
</dbReference>
<evidence type="ECO:0000256" key="1">
    <source>
        <dbReference type="ARBA" id="ARBA00004496"/>
    </source>
</evidence>
<protein>
    <recommendedName>
        <fullName evidence="4 13">Error-prone DNA polymerase</fullName>
        <ecNumber evidence="3 13">2.7.7.7</ecNumber>
    </recommendedName>
</protein>
<proteinExistence type="inferred from homology"/>
<evidence type="ECO:0000313" key="15">
    <source>
        <dbReference type="EMBL" id="AOX18560.1"/>
    </source>
</evidence>
<dbReference type="InterPro" id="IPR023073">
    <property type="entry name" value="DnaE2"/>
</dbReference>
<dbReference type="Pfam" id="PF17657">
    <property type="entry name" value="DNA_pol3_finger"/>
    <property type="match status" value="1"/>
</dbReference>
<dbReference type="GO" id="GO:0003676">
    <property type="term" value="F:nucleic acid binding"/>
    <property type="evidence" value="ECO:0007669"/>
    <property type="project" value="InterPro"/>
</dbReference>
<dbReference type="NCBIfam" id="TIGR00594">
    <property type="entry name" value="polc"/>
    <property type="match status" value="1"/>
</dbReference>
<dbReference type="PANTHER" id="PTHR32294:SF4">
    <property type="entry name" value="ERROR-PRONE DNA POLYMERASE"/>
    <property type="match status" value="1"/>
</dbReference>
<sequence length="1064" mass="118300">MNTPPYLELQAVSNFSFLRGASHPEELFAMAKFHGYDALGIADFDTVAGIVRAHVAAEATGVRLIAGCRLSLTDGSIVLAYPTDRAAWGRLCRLLTLGNKRGDRQTFQLTWDDLAREGAGLILILHPQPHDDRVNERLIALKRVLAPGEPAMVRGYLGLTRHFRPGDVRRLERLQALADRHDMPTVVVGDVLYHMPERTVLQDIVTAIRCGRTMETLGEDREYARDRHLKSPADMARLYAGFEDALGRSLEIAAACRFSVADLRYQYPEESDVVGETPQATLARLVREALPRRYPTGVPKDVLKQLKHELDLIAGLDYAPYFLTVNTIVRQARALGIVCQGRGSAANSAVCYVLGVTAIDPVRSGLLFERFVSAERREPPDIDVDFESDRREEVIQWIYQHYGRQHAALCATVMRYQPKGALREVGKVMGLSDDLLGLLSKHLASALGDPDVLRARAAELHLDLSERRLSLTLAFATRLLTFPRQLGTHPGGFVLTRDRLDALVPVQIAAMEDRQIIVWDKDDIDALKFMKVDVLGLGMLGCLRRCFEFLESHHHRRLDIATIPAEDPATYAMIRKADTLGTFQIESRAQMSMLPRLKPTTFYDLVVQVAIVRPGPIQGDMVHPYLRRREGLEKPDCPSLQLQAILGKTLGVPLFQEQAMQVAIHCAGFTPGEADQLRRSMATFKFTGGVSHFKTKLIEGMVDQGYARDFAERTFAQLEGFGSYGFPESHAASFALVAYASSYLKCHHPDAFCAALLNAQPMGFYAPAQIVRDAREHGVDVRAIDINRSRWDCTLEGRAGSAQFTVRLGMRLVKGLSNEQAARIVANRMPLYDSIEDVWRRADVPVSALERLAEADAFRSLDLDRRAALWAIKGLAPSVLPLFAAAERFANRIESEFNEPSFPLAPMSEGADVVEDYGTTGLTLRRHPVSFLRGDLQRRGMILCADLARTRDGRRVRLGGLVLMRQRPGTAKGVMFMTIEDETGVANLIFWKDRIEAQRPIVIGAGMIGVTGILQREGEVLHVIANEVEDLTPLLARVGQASTARQERAAGNERTIAVKARDFR</sequence>
<comment type="subcellular location">
    <subcellularLocation>
        <location evidence="1 13">Cytoplasm</location>
    </subcellularLocation>
</comment>
<evidence type="ECO:0000259" key="14">
    <source>
        <dbReference type="SMART" id="SM00481"/>
    </source>
</evidence>
<evidence type="ECO:0000256" key="6">
    <source>
        <dbReference type="ARBA" id="ARBA00022679"/>
    </source>
</evidence>
<dbReference type="Gene3D" id="3.20.20.140">
    <property type="entry name" value="Metal-dependent hydrolases"/>
    <property type="match status" value="1"/>
</dbReference>
<keyword evidence="10 13" id="KW-0239">DNA-directed DNA polymerase</keyword>
<gene>
    <name evidence="13 15" type="primary">dnaE2</name>
    <name evidence="15" type="ORF">A0U89_14830</name>
</gene>
<dbReference type="OrthoDB" id="9803237at2"/>
<evidence type="ECO:0000256" key="11">
    <source>
        <dbReference type="ARBA" id="ARBA00023204"/>
    </source>
</evidence>
<evidence type="ECO:0000256" key="7">
    <source>
        <dbReference type="ARBA" id="ARBA00022695"/>
    </source>
</evidence>